<dbReference type="SUPFAM" id="SSF52540">
    <property type="entry name" value="P-loop containing nucleoside triphosphate hydrolases"/>
    <property type="match status" value="1"/>
</dbReference>
<dbReference type="PANTHER" id="PTHR37816">
    <property type="entry name" value="YALI0E33011P"/>
    <property type="match status" value="1"/>
</dbReference>
<dbReference type="RefSeq" id="WP_128647375.1">
    <property type="nucleotide sequence ID" value="NZ_FPBD01000008.1"/>
</dbReference>
<evidence type="ECO:0000313" key="2">
    <source>
        <dbReference type="Proteomes" id="UP000183371"/>
    </source>
</evidence>
<gene>
    <name evidence="1" type="ORF">SAMN05444141_108140</name>
</gene>
<dbReference type="PANTHER" id="PTHR37816:SF2">
    <property type="entry name" value="DNA TOPOLOGY MODULATION PROTEIN FLAR-RELATED PROTEIN"/>
    <property type="match status" value="1"/>
</dbReference>
<reference evidence="2" key="1">
    <citation type="submission" date="2016-10" db="EMBL/GenBank/DDBJ databases">
        <authorList>
            <person name="Varghese N."/>
            <person name="Submissions S."/>
        </authorList>
    </citation>
    <scope>NUCLEOTIDE SEQUENCE [LARGE SCALE GENOMIC DNA]</scope>
    <source>
        <strain evidence="2">DSM 17465</strain>
    </source>
</reference>
<dbReference type="AlphaFoldDB" id="A0A1I7DC86"/>
<keyword evidence="2" id="KW-1185">Reference proteome</keyword>
<evidence type="ECO:0000313" key="1">
    <source>
        <dbReference type="EMBL" id="SFU09321.1"/>
    </source>
</evidence>
<organism evidence="1 2">
    <name type="scientific">Pseudovibrio denitrificans</name>
    <dbReference type="NCBI Taxonomy" id="258256"/>
    <lineage>
        <taxon>Bacteria</taxon>
        <taxon>Pseudomonadati</taxon>
        <taxon>Pseudomonadota</taxon>
        <taxon>Alphaproteobacteria</taxon>
        <taxon>Hyphomicrobiales</taxon>
        <taxon>Stappiaceae</taxon>
        <taxon>Pseudovibrio</taxon>
    </lineage>
</organism>
<dbReference type="EMBL" id="FPBD01000008">
    <property type="protein sequence ID" value="SFU09321.1"/>
    <property type="molecule type" value="Genomic_DNA"/>
</dbReference>
<proteinExistence type="predicted"/>
<protein>
    <recommendedName>
        <fullName evidence="3">Adenylate kinase</fullName>
    </recommendedName>
</protein>
<evidence type="ECO:0008006" key="3">
    <source>
        <dbReference type="Google" id="ProtNLM"/>
    </source>
</evidence>
<dbReference type="Proteomes" id="UP000183371">
    <property type="component" value="Unassembled WGS sequence"/>
</dbReference>
<dbReference type="InterPro" id="IPR052922">
    <property type="entry name" value="Cytidylate_Kinase-2"/>
</dbReference>
<dbReference type="InterPro" id="IPR027417">
    <property type="entry name" value="P-loop_NTPase"/>
</dbReference>
<name>A0A1I7DC86_9HYPH</name>
<accession>A0A1I7DC86</accession>
<sequence>MRKLIVTGANGAGKSFVAARLSAVRPEIPLISFDKIKLTSDWQHRPRAEIEQGLEQVISKEAWILEGGPSLLTHALPKADAIIWLDPPLILRAWRLLVRPWQNRGKTRAELPAGNFD</sequence>
<dbReference type="Gene3D" id="3.40.50.300">
    <property type="entry name" value="P-loop containing nucleotide triphosphate hydrolases"/>
    <property type="match status" value="1"/>
</dbReference>